<dbReference type="PANTHER" id="PTHR11783">
    <property type="entry name" value="SULFOTRANSFERASE SULT"/>
    <property type="match status" value="1"/>
</dbReference>
<dbReference type="Proteomes" id="UP000007058">
    <property type="component" value="Chromosome"/>
</dbReference>
<sequence length="280" mass="31007">MSESGITWVASYPKSGNTWIRCLIASLQAGGAAPRMASLGRFCPNGAARNWLEEILDIPTEDMVPPELAVFRADVYRHLAQSGGETRFVKVHDAYDPRLFPPEATARTVYAVRDPRDVAPSWALHMNVPLDGALDRMEKPDFTLARVNDRYNSQAEQCLTDWSGHVASWLDRAAAQGPLLLIRYEDLLADPITWVGRLAEFLGIAVGDGLIARTVSACRFEALRAAEENEGFSERPPVLERFFRQGRAGAWNEVLTPRQAARIVAAHGAMMRRLGYVSGE</sequence>
<evidence type="ECO:0000313" key="5">
    <source>
        <dbReference type="Proteomes" id="UP000007058"/>
    </source>
</evidence>
<dbReference type="InterPro" id="IPR000863">
    <property type="entry name" value="Sulfotransferase_dom"/>
</dbReference>
<keyword evidence="2" id="KW-0808">Transferase</keyword>
<name>Q2W7B6_PARM1</name>
<comment type="similarity">
    <text evidence="1">Belongs to the sulfotransferase 1 family.</text>
</comment>
<evidence type="ECO:0000259" key="3">
    <source>
        <dbReference type="Pfam" id="PF00685"/>
    </source>
</evidence>
<feature type="domain" description="Sulfotransferase" evidence="3">
    <location>
        <begin position="7"/>
        <end position="272"/>
    </location>
</feature>
<dbReference type="KEGG" id="mag:amb1455"/>
<dbReference type="AlphaFoldDB" id="Q2W7B6"/>
<evidence type="ECO:0000256" key="2">
    <source>
        <dbReference type="ARBA" id="ARBA00022679"/>
    </source>
</evidence>
<proteinExistence type="inferred from homology"/>
<dbReference type="HOGENOM" id="CLU_027239_4_1_5"/>
<gene>
    <name evidence="4" type="ordered locus">amb1455</name>
</gene>
<dbReference type="InterPro" id="IPR027417">
    <property type="entry name" value="P-loop_NTPase"/>
</dbReference>
<organism evidence="4 5">
    <name type="scientific">Paramagnetospirillum magneticum (strain ATCC 700264 / AMB-1)</name>
    <name type="common">Magnetospirillum magneticum</name>
    <dbReference type="NCBI Taxonomy" id="342108"/>
    <lineage>
        <taxon>Bacteria</taxon>
        <taxon>Pseudomonadati</taxon>
        <taxon>Pseudomonadota</taxon>
        <taxon>Alphaproteobacteria</taxon>
        <taxon>Rhodospirillales</taxon>
        <taxon>Magnetospirillaceae</taxon>
        <taxon>Paramagnetospirillum</taxon>
    </lineage>
</organism>
<dbReference type="Pfam" id="PF00685">
    <property type="entry name" value="Sulfotransfer_1"/>
    <property type="match status" value="1"/>
</dbReference>
<evidence type="ECO:0000313" key="4">
    <source>
        <dbReference type="EMBL" id="BAE50259.1"/>
    </source>
</evidence>
<dbReference type="STRING" id="342108.amb1455"/>
<protein>
    <submittedName>
        <fullName evidence="4">Flavonol 3-sulfotransferase</fullName>
    </submittedName>
</protein>
<dbReference type="GO" id="GO:0008146">
    <property type="term" value="F:sulfotransferase activity"/>
    <property type="evidence" value="ECO:0007669"/>
    <property type="project" value="InterPro"/>
</dbReference>
<reference evidence="4 5" key="1">
    <citation type="journal article" date="2005" name="DNA Res.">
        <title>Complete genome sequence of the facultative anaerobic magnetotactic bacterium Magnetospirillum sp. strain AMB-1.</title>
        <authorList>
            <person name="Matsunaga T."/>
            <person name="Okamura Y."/>
            <person name="Fukuda Y."/>
            <person name="Wahyudi A.T."/>
            <person name="Murase Y."/>
            <person name="Takeyama H."/>
        </authorList>
    </citation>
    <scope>NUCLEOTIDE SEQUENCE [LARGE SCALE GENOMIC DNA]</scope>
    <source>
        <strain evidence="5">ATCC 700264 / AMB-1</strain>
    </source>
</reference>
<accession>Q2W7B6</accession>
<keyword evidence="5" id="KW-1185">Reference proteome</keyword>
<dbReference type="EMBL" id="AP007255">
    <property type="protein sequence ID" value="BAE50259.1"/>
    <property type="molecule type" value="Genomic_DNA"/>
</dbReference>
<dbReference type="SUPFAM" id="SSF52540">
    <property type="entry name" value="P-loop containing nucleoside triphosphate hydrolases"/>
    <property type="match status" value="1"/>
</dbReference>
<dbReference type="RefSeq" id="WP_011383865.1">
    <property type="nucleotide sequence ID" value="NC_007626.1"/>
</dbReference>
<dbReference type="Gene3D" id="3.40.50.300">
    <property type="entry name" value="P-loop containing nucleotide triphosphate hydrolases"/>
    <property type="match status" value="1"/>
</dbReference>
<evidence type="ECO:0000256" key="1">
    <source>
        <dbReference type="ARBA" id="ARBA00005771"/>
    </source>
</evidence>
<dbReference type="OrthoDB" id="9804504at2"/>